<organism evidence="12 13">
    <name type="scientific">Pontibacillus litoralis JSM 072002</name>
    <dbReference type="NCBI Taxonomy" id="1385512"/>
    <lineage>
        <taxon>Bacteria</taxon>
        <taxon>Bacillati</taxon>
        <taxon>Bacillota</taxon>
        <taxon>Bacilli</taxon>
        <taxon>Bacillales</taxon>
        <taxon>Bacillaceae</taxon>
        <taxon>Pontibacillus</taxon>
    </lineage>
</organism>
<evidence type="ECO:0000256" key="2">
    <source>
        <dbReference type="ARBA" id="ARBA00022448"/>
    </source>
</evidence>
<dbReference type="CDD" id="cd00211">
    <property type="entry name" value="PTS_IIA_fru"/>
    <property type="match status" value="1"/>
</dbReference>
<dbReference type="Proteomes" id="UP000030401">
    <property type="component" value="Unassembled WGS sequence"/>
</dbReference>
<evidence type="ECO:0000313" key="13">
    <source>
        <dbReference type="Proteomes" id="UP000030401"/>
    </source>
</evidence>
<accession>A0A0A5G4S4</accession>
<dbReference type="Pfam" id="PF00359">
    <property type="entry name" value="PTS_EIIA_2"/>
    <property type="match status" value="1"/>
</dbReference>
<reference evidence="12 13" key="1">
    <citation type="submission" date="2013-08" db="EMBL/GenBank/DDBJ databases">
        <authorList>
            <person name="Huang J."/>
            <person name="Wang G."/>
        </authorList>
    </citation>
    <scope>NUCLEOTIDE SEQUENCE [LARGE SCALE GENOMIC DNA]</scope>
    <source>
        <strain evidence="12 13">JSM 072002</strain>
    </source>
</reference>
<evidence type="ECO:0000256" key="3">
    <source>
        <dbReference type="ARBA" id="ARBA00022490"/>
    </source>
</evidence>
<dbReference type="STRING" id="1385512.N784_05805"/>
<keyword evidence="2" id="KW-0813">Transport</keyword>
<dbReference type="PANTHER" id="PTHR36203">
    <property type="entry name" value="ASCORBATE-SPECIFIC PTS SYSTEM EIIA COMPONENT"/>
    <property type="match status" value="1"/>
</dbReference>
<dbReference type="OrthoDB" id="369398at2"/>
<evidence type="ECO:0000256" key="1">
    <source>
        <dbReference type="ARBA" id="ARBA00004496"/>
    </source>
</evidence>
<keyword evidence="4" id="KW-0597">Phosphoprotein</keyword>
<evidence type="ECO:0000313" key="12">
    <source>
        <dbReference type="EMBL" id="KGX86075.1"/>
    </source>
</evidence>
<evidence type="ECO:0000259" key="11">
    <source>
        <dbReference type="PROSITE" id="PS51094"/>
    </source>
</evidence>
<evidence type="ECO:0000256" key="8">
    <source>
        <dbReference type="ARBA" id="ARBA00037387"/>
    </source>
</evidence>
<sequence>MREEIIKQEHIITGIQVANWEEAIQASGDLLIKSGAVSTEYVKQMIQSVKDNGPYIVIGPGIAMAHARPSEAVRENAISLAVLKEAVSFGHEENDPVDLVFSFSAKEADSHLKMMESLSRVLIDEQKVEQLRQAKTAKEIYQLL</sequence>
<dbReference type="GO" id="GO:0005737">
    <property type="term" value="C:cytoplasm"/>
    <property type="evidence" value="ECO:0007669"/>
    <property type="project" value="UniProtKB-SubCell"/>
</dbReference>
<dbReference type="InterPro" id="IPR051351">
    <property type="entry name" value="Ascorbate-PTS_EIIA_comp"/>
</dbReference>
<comment type="subcellular location">
    <subcellularLocation>
        <location evidence="1">Cytoplasm</location>
    </subcellularLocation>
</comment>
<dbReference type="PANTHER" id="PTHR36203:SF1">
    <property type="entry name" value="ASCORBATE-SPECIFIC PTS SYSTEM EIIA COMPONENT"/>
    <property type="match status" value="1"/>
</dbReference>
<dbReference type="InterPro" id="IPR002178">
    <property type="entry name" value="PTS_EIIA_type-2_dom"/>
</dbReference>
<evidence type="ECO:0000256" key="9">
    <source>
        <dbReference type="ARBA" id="ARBA00041175"/>
    </source>
</evidence>
<dbReference type="RefSeq" id="WP_036834753.1">
    <property type="nucleotide sequence ID" value="NZ_AVPG01000016.1"/>
</dbReference>
<keyword evidence="3" id="KW-0963">Cytoplasm</keyword>
<dbReference type="SUPFAM" id="SSF55804">
    <property type="entry name" value="Phoshotransferase/anion transport protein"/>
    <property type="match status" value="1"/>
</dbReference>
<comment type="caution">
    <text evidence="12">The sequence shown here is derived from an EMBL/GenBank/DDBJ whole genome shotgun (WGS) entry which is preliminary data.</text>
</comment>
<evidence type="ECO:0000256" key="5">
    <source>
        <dbReference type="ARBA" id="ARBA00022679"/>
    </source>
</evidence>
<dbReference type="GO" id="GO:0016301">
    <property type="term" value="F:kinase activity"/>
    <property type="evidence" value="ECO:0007669"/>
    <property type="project" value="UniProtKB-KW"/>
</dbReference>
<keyword evidence="13" id="KW-1185">Reference proteome</keyword>
<keyword evidence="7" id="KW-0418">Kinase</keyword>
<name>A0A0A5G4S4_9BACI</name>
<protein>
    <recommendedName>
        <fullName evidence="9">Ascorbate-specific PTS system EIIA component</fullName>
    </recommendedName>
    <alternativeName>
        <fullName evidence="10">Ascorbate-specific phosphotransferase enzyme IIA component</fullName>
    </alternativeName>
</protein>
<keyword evidence="5" id="KW-0808">Transferase</keyword>
<proteinExistence type="predicted"/>
<evidence type="ECO:0000256" key="10">
    <source>
        <dbReference type="ARBA" id="ARBA00042072"/>
    </source>
</evidence>
<dbReference type="AlphaFoldDB" id="A0A0A5G4S4"/>
<dbReference type="PROSITE" id="PS51094">
    <property type="entry name" value="PTS_EIIA_TYPE_2"/>
    <property type="match status" value="1"/>
</dbReference>
<keyword evidence="6" id="KW-0598">Phosphotransferase system</keyword>
<evidence type="ECO:0000256" key="4">
    <source>
        <dbReference type="ARBA" id="ARBA00022553"/>
    </source>
</evidence>
<dbReference type="GO" id="GO:0009401">
    <property type="term" value="P:phosphoenolpyruvate-dependent sugar phosphotransferase system"/>
    <property type="evidence" value="ECO:0007669"/>
    <property type="project" value="UniProtKB-KW"/>
</dbReference>
<evidence type="ECO:0000256" key="7">
    <source>
        <dbReference type="ARBA" id="ARBA00022777"/>
    </source>
</evidence>
<dbReference type="eggNOG" id="COG1762">
    <property type="taxonomic scope" value="Bacteria"/>
</dbReference>
<comment type="function">
    <text evidence="8">The phosphoenolpyruvate-dependent sugar phosphotransferase system (sugar PTS), a major carbohydrate active transport system, catalyzes the phosphorylation of incoming sugar substrates concomitantly with their translocation across the cell membrane. The enzyme II UlaABC PTS system is involved in ascorbate transport.</text>
</comment>
<dbReference type="Gene3D" id="3.40.930.10">
    <property type="entry name" value="Mannitol-specific EII, Chain A"/>
    <property type="match status" value="1"/>
</dbReference>
<dbReference type="InterPro" id="IPR016152">
    <property type="entry name" value="PTrfase/Anion_transptr"/>
</dbReference>
<gene>
    <name evidence="12" type="ORF">N784_05805</name>
</gene>
<feature type="domain" description="PTS EIIA type-2" evidence="11">
    <location>
        <begin position="4"/>
        <end position="144"/>
    </location>
</feature>
<dbReference type="EMBL" id="AVPG01000016">
    <property type="protein sequence ID" value="KGX86075.1"/>
    <property type="molecule type" value="Genomic_DNA"/>
</dbReference>
<evidence type="ECO:0000256" key="6">
    <source>
        <dbReference type="ARBA" id="ARBA00022683"/>
    </source>
</evidence>